<evidence type="ECO:0008006" key="3">
    <source>
        <dbReference type="Google" id="ProtNLM"/>
    </source>
</evidence>
<gene>
    <name evidence="1" type="ORF">DYB30_010094</name>
</gene>
<dbReference type="Proteomes" id="UP000266643">
    <property type="component" value="Unassembled WGS sequence"/>
</dbReference>
<sequence length="108" mass="12482">MDRPSSESHNFYDSLRTAYCCLPYRDTTILCGDFNIKLGYATSLENFRGRWTRCSRSRNGLLLAKACDELKLVAFNTLFQRPATQLTTSCQPRDTHHLFNQIDYILGH</sequence>
<proteinExistence type="predicted"/>
<evidence type="ECO:0000313" key="2">
    <source>
        <dbReference type="Proteomes" id="UP000266643"/>
    </source>
</evidence>
<dbReference type="InterPro" id="IPR036691">
    <property type="entry name" value="Endo/exonu/phosph_ase_sf"/>
</dbReference>
<dbReference type="Gene3D" id="3.60.10.10">
    <property type="entry name" value="Endonuclease/exonuclease/phosphatase"/>
    <property type="match status" value="1"/>
</dbReference>
<comment type="caution">
    <text evidence="1">The sequence shown here is derived from an EMBL/GenBank/DDBJ whole genome shotgun (WGS) entry which is preliminary data.</text>
</comment>
<dbReference type="SUPFAM" id="SSF56219">
    <property type="entry name" value="DNase I-like"/>
    <property type="match status" value="1"/>
</dbReference>
<organism evidence="1 2">
    <name type="scientific">Aphanomyces astaci</name>
    <name type="common">Crayfish plague agent</name>
    <dbReference type="NCBI Taxonomy" id="112090"/>
    <lineage>
        <taxon>Eukaryota</taxon>
        <taxon>Sar</taxon>
        <taxon>Stramenopiles</taxon>
        <taxon>Oomycota</taxon>
        <taxon>Saprolegniomycetes</taxon>
        <taxon>Saprolegniales</taxon>
        <taxon>Verrucalvaceae</taxon>
        <taxon>Aphanomyces</taxon>
    </lineage>
</organism>
<dbReference type="AlphaFoldDB" id="A0A397E509"/>
<evidence type="ECO:0000313" key="1">
    <source>
        <dbReference type="EMBL" id="RHY75764.1"/>
    </source>
</evidence>
<name>A0A397E509_APHAT</name>
<reference evidence="1 2" key="1">
    <citation type="submission" date="2018-08" db="EMBL/GenBank/DDBJ databases">
        <title>Aphanomyces genome sequencing and annotation.</title>
        <authorList>
            <person name="Minardi D."/>
            <person name="Oidtmann B."/>
            <person name="Van Der Giezen M."/>
            <person name="Studholme D.J."/>
        </authorList>
    </citation>
    <scope>NUCLEOTIDE SEQUENCE [LARGE SCALE GENOMIC DNA]</scope>
    <source>
        <strain evidence="1 2">D2</strain>
    </source>
</reference>
<accession>A0A397E509</accession>
<protein>
    <recommendedName>
        <fullName evidence="3">Endonuclease/exonuclease/phosphatase domain-containing protein</fullName>
    </recommendedName>
</protein>
<dbReference type="EMBL" id="QUTD01002518">
    <property type="protein sequence ID" value="RHY75764.1"/>
    <property type="molecule type" value="Genomic_DNA"/>
</dbReference>